<dbReference type="RefSeq" id="WP_101520214.1">
    <property type="nucleotide sequence ID" value="NZ_PKLZ01000002.1"/>
</dbReference>
<evidence type="ECO:0000313" key="2">
    <source>
        <dbReference type="EMBL" id="PLW83533.1"/>
    </source>
</evidence>
<keyword evidence="3" id="KW-1185">Reference proteome</keyword>
<dbReference type="EMBL" id="PKLZ01000002">
    <property type="protein sequence ID" value="PLW83533.1"/>
    <property type="molecule type" value="Genomic_DNA"/>
</dbReference>
<gene>
    <name evidence="2" type="ORF">CWI75_04045</name>
</gene>
<name>A0A2N5Y562_9GAMM</name>
<feature type="domain" description="Methyltransferase type 11" evidence="1">
    <location>
        <begin position="58"/>
        <end position="148"/>
    </location>
</feature>
<accession>A0A2N5Y562</accession>
<protein>
    <recommendedName>
        <fullName evidence="1">Methyltransferase type 11 domain-containing protein</fullName>
    </recommendedName>
</protein>
<dbReference type="PANTHER" id="PTHR42912:SF45">
    <property type="entry name" value="23S RRNA (GUANINE(745)-N(1))-METHYLTRANSFERASE"/>
    <property type="match status" value="1"/>
</dbReference>
<dbReference type="Pfam" id="PF08241">
    <property type="entry name" value="Methyltransf_11"/>
    <property type="match status" value="1"/>
</dbReference>
<comment type="caution">
    <text evidence="2">The sequence shown here is derived from an EMBL/GenBank/DDBJ whole genome shotgun (WGS) entry which is preliminary data.</text>
</comment>
<dbReference type="OrthoDB" id="5974463at2"/>
<dbReference type="CDD" id="cd02440">
    <property type="entry name" value="AdoMet_MTases"/>
    <property type="match status" value="1"/>
</dbReference>
<sequence>MNEVPEKSAITSAWDVYWQYTPEQAAYQQGGPQEALLETFWLGLLRERARATPGLRWLDLACGNGAVMGFAQQAMPGSEAFCSDYSQAALTSLQQRYPRAQCVVADARCTPFADAGFDLVVSQFGVEYAGADAVLEAARLVAPGGTLAVVIHLRDGAIFRECERNRDVIRAVQATEILPLARVAFAAGFAAMAGSGTRETFVNAEQSLTPAVKALENVLKDAGPNIAQGLPQRLYKDIAHMYGRMSAYDENDVMAWIERMEEGLAAYIGRMQTMLDAAMDADALAEVIARLEAAGLQCDSPARLSAAGHEFAAAWTLVGSRSPNPKS</sequence>
<evidence type="ECO:0000259" key="1">
    <source>
        <dbReference type="Pfam" id="PF08241"/>
    </source>
</evidence>
<dbReference type="InterPro" id="IPR029063">
    <property type="entry name" value="SAM-dependent_MTases_sf"/>
</dbReference>
<dbReference type="SUPFAM" id="SSF53335">
    <property type="entry name" value="S-adenosyl-L-methionine-dependent methyltransferases"/>
    <property type="match status" value="1"/>
</dbReference>
<evidence type="ECO:0000313" key="3">
    <source>
        <dbReference type="Proteomes" id="UP000234845"/>
    </source>
</evidence>
<dbReference type="InterPro" id="IPR013216">
    <property type="entry name" value="Methyltransf_11"/>
</dbReference>
<dbReference type="Gene3D" id="3.40.50.150">
    <property type="entry name" value="Vaccinia Virus protein VP39"/>
    <property type="match status" value="1"/>
</dbReference>
<dbReference type="InterPro" id="IPR050508">
    <property type="entry name" value="Methyltransf_Superfamily"/>
</dbReference>
<dbReference type="AlphaFoldDB" id="A0A2N5Y562"/>
<dbReference type="PANTHER" id="PTHR42912">
    <property type="entry name" value="METHYLTRANSFERASE"/>
    <property type="match status" value="1"/>
</dbReference>
<proteinExistence type="predicted"/>
<dbReference type="Proteomes" id="UP000234845">
    <property type="component" value="Unassembled WGS sequence"/>
</dbReference>
<dbReference type="GO" id="GO:0008757">
    <property type="term" value="F:S-adenosylmethionine-dependent methyltransferase activity"/>
    <property type="evidence" value="ECO:0007669"/>
    <property type="project" value="InterPro"/>
</dbReference>
<organism evidence="2 3">
    <name type="scientific">Kineobactrum sediminis</name>
    <dbReference type="NCBI Taxonomy" id="1905677"/>
    <lineage>
        <taxon>Bacteria</taxon>
        <taxon>Pseudomonadati</taxon>
        <taxon>Pseudomonadota</taxon>
        <taxon>Gammaproteobacteria</taxon>
        <taxon>Cellvibrionales</taxon>
        <taxon>Halieaceae</taxon>
        <taxon>Kineobactrum</taxon>
    </lineage>
</organism>
<reference evidence="3" key="1">
    <citation type="submission" date="2017-11" db="EMBL/GenBank/DDBJ databases">
        <title>The draft genome sequence of Chromatocurvus sp. F02.</title>
        <authorList>
            <person name="Du Z.-J."/>
            <person name="Chang Y.-Q."/>
        </authorList>
    </citation>
    <scope>NUCLEOTIDE SEQUENCE [LARGE SCALE GENOMIC DNA]</scope>
    <source>
        <strain evidence="3">F02</strain>
    </source>
</reference>